<protein>
    <recommendedName>
        <fullName evidence="8">Type IVB pilus formation outer membrane protein, R64 PilN family</fullName>
    </recommendedName>
</protein>
<dbReference type="InterPro" id="IPR050810">
    <property type="entry name" value="Bact_Secretion_Sys_Channel"/>
</dbReference>
<dbReference type="KEGG" id="boz:DBV39_07130"/>
<reference evidence="6 7" key="1">
    <citation type="submission" date="2018-04" db="EMBL/GenBank/DDBJ databases">
        <title>Bordetella sp. HZ20 isolated from seawater.</title>
        <authorList>
            <person name="Sun C."/>
        </authorList>
    </citation>
    <scope>NUCLEOTIDE SEQUENCE [LARGE SCALE GENOMIC DNA]</scope>
    <source>
        <strain evidence="6 7">HZ20</strain>
    </source>
</reference>
<organism evidence="6 7">
    <name type="scientific">Orrella marina</name>
    <dbReference type="NCBI Taxonomy" id="2163011"/>
    <lineage>
        <taxon>Bacteria</taxon>
        <taxon>Pseudomonadati</taxon>
        <taxon>Pseudomonadota</taxon>
        <taxon>Betaproteobacteria</taxon>
        <taxon>Burkholderiales</taxon>
        <taxon>Alcaligenaceae</taxon>
        <taxon>Orrella</taxon>
    </lineage>
</organism>
<dbReference type="PANTHER" id="PTHR30332:SF24">
    <property type="entry name" value="SECRETIN GSPD-RELATED"/>
    <property type="match status" value="1"/>
</dbReference>
<evidence type="ECO:0008006" key="8">
    <source>
        <dbReference type="Google" id="ProtNLM"/>
    </source>
</evidence>
<dbReference type="OrthoDB" id="8869029at2"/>
<feature type="region of interest" description="Disordered" evidence="4">
    <location>
        <begin position="481"/>
        <end position="503"/>
    </location>
</feature>
<dbReference type="PANTHER" id="PTHR30332">
    <property type="entry name" value="PROBABLE GENERAL SECRETION PATHWAY PROTEIN D"/>
    <property type="match status" value="1"/>
</dbReference>
<accession>A0A2R4XIH2</accession>
<keyword evidence="7" id="KW-1185">Reference proteome</keyword>
<sequence>MRPLSMLSLTFACVLSACGLDQDLAQSQNTIEVAKSQMAMARETFNEPRASEGAQIVSKPWVSGKPVALASEVTMPEALRTQLKTTLVFQDKRGSLQQVANRIALATSIPVRVLPDALLPAHHFMPRLQGLESVQHLSQPMQRQMPSGTFPLATILDVVAAEHDVHWRYTSRGIEFYRTQTRVFDVRALTLSAASEMKLGRGGSSASEGFQSAAQTTLTLDREPVLDAIRHRLEPFLTRAGNVSAQAGSLTSIVVTDTPAALESIATYLEAINRSMSLRVRLVFEEMTVTQKAGQEQGLDWSLAFAHGLMAVGGGNHSTGSAPAVMQANASAGMISASLTVKALADYANVLRHTVVPVVTLNRRPVTHAVRSTFTYVDQVQALSSTTRKGEESVNQPGVAVSQKRETTGAFLTLVPDVQDDGQILLSVAYDNTVAMPLKALQFGSERNSYQIQQLTVHGSGTVQQVALRPGSPVLIAGFEEREEQNEGSRLAPDMPRATGGHDRLAKQQRMTLIFVTAQIEEGL</sequence>
<feature type="signal peptide" evidence="5">
    <location>
        <begin position="1"/>
        <end position="19"/>
    </location>
</feature>
<feature type="chain" id="PRO_5015336010" description="Type IVB pilus formation outer membrane protein, R64 PilN family" evidence="5">
    <location>
        <begin position="20"/>
        <end position="524"/>
    </location>
</feature>
<evidence type="ECO:0000313" key="6">
    <source>
        <dbReference type="EMBL" id="AWB33519.1"/>
    </source>
</evidence>
<dbReference type="AlphaFoldDB" id="A0A2R4XIH2"/>
<proteinExistence type="predicted"/>
<evidence type="ECO:0000256" key="2">
    <source>
        <dbReference type="ARBA" id="ARBA00022729"/>
    </source>
</evidence>
<dbReference type="PROSITE" id="PS51257">
    <property type="entry name" value="PROKAR_LIPOPROTEIN"/>
    <property type="match status" value="1"/>
</dbReference>
<keyword evidence="2 5" id="KW-0732">Signal</keyword>
<comment type="subcellular location">
    <subcellularLocation>
        <location evidence="1">Membrane</location>
    </subcellularLocation>
</comment>
<evidence type="ECO:0000256" key="1">
    <source>
        <dbReference type="ARBA" id="ARBA00004370"/>
    </source>
</evidence>
<evidence type="ECO:0000256" key="3">
    <source>
        <dbReference type="ARBA" id="ARBA00023136"/>
    </source>
</evidence>
<dbReference type="Proteomes" id="UP000244571">
    <property type="component" value="Chromosome"/>
</dbReference>
<name>A0A2R4XIH2_9BURK</name>
<keyword evidence="3" id="KW-0472">Membrane</keyword>
<evidence type="ECO:0000256" key="4">
    <source>
        <dbReference type="SAM" id="MobiDB-lite"/>
    </source>
</evidence>
<dbReference type="RefSeq" id="WP_108620948.1">
    <property type="nucleotide sequence ID" value="NZ_CP028901.1"/>
</dbReference>
<evidence type="ECO:0000313" key="7">
    <source>
        <dbReference type="Proteomes" id="UP000244571"/>
    </source>
</evidence>
<dbReference type="GO" id="GO:0016020">
    <property type="term" value="C:membrane"/>
    <property type="evidence" value="ECO:0007669"/>
    <property type="project" value="UniProtKB-SubCell"/>
</dbReference>
<gene>
    <name evidence="6" type="ORF">DBV39_07130</name>
</gene>
<dbReference type="EMBL" id="CP028901">
    <property type="protein sequence ID" value="AWB33519.1"/>
    <property type="molecule type" value="Genomic_DNA"/>
</dbReference>
<evidence type="ECO:0000256" key="5">
    <source>
        <dbReference type="SAM" id="SignalP"/>
    </source>
</evidence>